<sequence>MQTGTNHWLFYIIIQSKWGSREECGREARIVLPKQKPVVDFFAIYNLREKATAITECTMTLVTVIRTDIFQLPTYDELFNVLREKFCGFVRGIAVTEGITTKNFDGIARA</sequence>
<dbReference type="RefSeq" id="XP_008911313.1">
    <property type="nucleotide sequence ID" value="XM_008913065.1"/>
</dbReference>
<organism evidence="1 2">
    <name type="scientific">Phytophthora nicotianae (strain INRA-310)</name>
    <name type="common">Phytophthora parasitica</name>
    <dbReference type="NCBI Taxonomy" id="761204"/>
    <lineage>
        <taxon>Eukaryota</taxon>
        <taxon>Sar</taxon>
        <taxon>Stramenopiles</taxon>
        <taxon>Oomycota</taxon>
        <taxon>Peronosporomycetes</taxon>
        <taxon>Peronosporales</taxon>
        <taxon>Peronosporaceae</taxon>
        <taxon>Phytophthora</taxon>
    </lineage>
</organism>
<dbReference type="AlphaFoldDB" id="W2PU37"/>
<name>W2PU37_PHYN3</name>
<gene>
    <name evidence="1" type="ORF">PPTG_23797</name>
</gene>
<dbReference type="GeneID" id="20192396"/>
<evidence type="ECO:0000313" key="2">
    <source>
        <dbReference type="Proteomes" id="UP000018817"/>
    </source>
</evidence>
<reference evidence="1 2" key="2">
    <citation type="submission" date="2013-11" db="EMBL/GenBank/DDBJ databases">
        <title>The Genome Sequence of Phytophthora parasitica INRA-310.</title>
        <authorList>
            <consortium name="The Broad Institute Genomics Platform"/>
            <person name="Russ C."/>
            <person name="Tyler B."/>
            <person name="Panabieres F."/>
            <person name="Shan W."/>
            <person name="Tripathy S."/>
            <person name="Grunwald N."/>
            <person name="Machado M."/>
            <person name="Johnson C.S."/>
            <person name="Arredondo F."/>
            <person name="Hong C."/>
            <person name="Coffey M."/>
            <person name="Young S.K."/>
            <person name="Zeng Q."/>
            <person name="Gargeya S."/>
            <person name="Fitzgerald M."/>
            <person name="Abouelleil A."/>
            <person name="Alvarado L."/>
            <person name="Chapman S.B."/>
            <person name="Gainer-Dewar J."/>
            <person name="Goldberg J."/>
            <person name="Griggs A."/>
            <person name="Gujja S."/>
            <person name="Hansen M."/>
            <person name="Howarth C."/>
            <person name="Imamovic A."/>
            <person name="Ireland A."/>
            <person name="Larimer J."/>
            <person name="McCowan C."/>
            <person name="Murphy C."/>
            <person name="Pearson M."/>
            <person name="Poon T.W."/>
            <person name="Priest M."/>
            <person name="Roberts A."/>
            <person name="Saif S."/>
            <person name="Shea T."/>
            <person name="Sykes S."/>
            <person name="Wortman J."/>
            <person name="Nusbaum C."/>
            <person name="Birren B."/>
        </authorList>
    </citation>
    <scope>NUCLEOTIDE SEQUENCE [LARGE SCALE GENOMIC DNA]</scope>
    <source>
        <strain evidence="1 2">INRA-310</strain>
    </source>
</reference>
<dbReference type="VEuPathDB" id="FungiDB:PPTG_23797"/>
<evidence type="ECO:0000313" key="1">
    <source>
        <dbReference type="EMBL" id="ETN03540.1"/>
    </source>
</evidence>
<proteinExistence type="predicted"/>
<dbReference type="Proteomes" id="UP000018817">
    <property type="component" value="Unassembled WGS sequence"/>
</dbReference>
<reference evidence="2" key="1">
    <citation type="submission" date="2011-12" db="EMBL/GenBank/DDBJ databases">
        <authorList>
            <consortium name="The Broad Institute Genome Sequencing Platform"/>
            <person name="Russ C."/>
            <person name="Tyler B."/>
            <person name="Panabieres F."/>
            <person name="Shan W."/>
            <person name="Tripathy S."/>
            <person name="Grunwald N."/>
            <person name="Machado M."/>
            <person name="Young S.K."/>
            <person name="Zeng Q."/>
            <person name="Gargeya S."/>
            <person name="Fitzgerald M."/>
            <person name="Haas B."/>
            <person name="Abouelleil A."/>
            <person name="Alvarado L."/>
            <person name="Arachchi H.M."/>
            <person name="Berlin A."/>
            <person name="Chapman S.B."/>
            <person name="Gearin G."/>
            <person name="Goldberg J."/>
            <person name="Griggs A."/>
            <person name="Gujja S."/>
            <person name="Hansen M."/>
            <person name="Heiman D."/>
            <person name="Howarth C."/>
            <person name="Larimer J."/>
            <person name="Lui A."/>
            <person name="MacDonald P.J.P."/>
            <person name="McCowen C."/>
            <person name="Montmayeur A."/>
            <person name="Murphy C."/>
            <person name="Neiman D."/>
            <person name="Pearson M."/>
            <person name="Priest M."/>
            <person name="Roberts A."/>
            <person name="Saif S."/>
            <person name="Shea T."/>
            <person name="Sisk P."/>
            <person name="Stolte C."/>
            <person name="Sykes S."/>
            <person name="Wortman J."/>
            <person name="Nusbaum C."/>
            <person name="Birren B."/>
        </authorList>
    </citation>
    <scope>NUCLEOTIDE SEQUENCE [LARGE SCALE GENOMIC DNA]</scope>
    <source>
        <strain evidence="2">INRA-310</strain>
    </source>
</reference>
<dbReference type="EMBL" id="KI669611">
    <property type="protein sequence ID" value="ETN03540.1"/>
    <property type="molecule type" value="Genomic_DNA"/>
</dbReference>
<protein>
    <submittedName>
        <fullName evidence="1">Uncharacterized protein</fullName>
    </submittedName>
</protein>
<accession>W2PU37</accession>